<organism evidence="2 3">
    <name type="scientific">Streptomyces sviceus (strain ATCC 29083 / DSM 924 / JCM 4929 / NBRC 13980 / NCIMB 11184 / NRRL 5439 / UC 5370)</name>
    <dbReference type="NCBI Taxonomy" id="463191"/>
    <lineage>
        <taxon>Bacteria</taxon>
        <taxon>Bacillati</taxon>
        <taxon>Actinomycetota</taxon>
        <taxon>Actinomycetes</taxon>
        <taxon>Kitasatosporales</taxon>
        <taxon>Streptomycetaceae</taxon>
        <taxon>Streptomyces</taxon>
    </lineage>
</organism>
<name>B5HRM7_STRX2</name>
<evidence type="ECO:0000256" key="1">
    <source>
        <dbReference type="SAM" id="MobiDB-lite"/>
    </source>
</evidence>
<accession>B5HRM7</accession>
<feature type="region of interest" description="Disordered" evidence="1">
    <location>
        <begin position="26"/>
        <end position="108"/>
    </location>
</feature>
<dbReference type="HOGENOM" id="CLU_2025512_0_0_11"/>
<gene>
    <name evidence="2" type="ORF">SSEG_02062</name>
</gene>
<evidence type="ECO:0000313" key="2">
    <source>
        <dbReference type="EMBL" id="EDY55482.1"/>
    </source>
</evidence>
<proteinExistence type="predicted"/>
<dbReference type="AlphaFoldDB" id="B5HRM7"/>
<protein>
    <submittedName>
        <fullName evidence="2">Uncharacterized protein</fullName>
    </submittedName>
</protein>
<sequence length="122" mass="13453">MRNFEQKISLGRGFVNVSGEYRRRISWPPGYRRSRGVTHVDFHTGPPLRSAPTPSGNSTHVRNIGHSRCESGPAPGRNPPPMPATTCFPGASPSPTPLPGHRTSTPSRCRRCLAWENRPSTR</sequence>
<keyword evidence="3" id="KW-1185">Reference proteome</keyword>
<reference evidence="2" key="1">
    <citation type="submission" date="2009-10" db="EMBL/GenBank/DDBJ databases">
        <title>The genome sequence of Streptomyces sviceus strain ATCC 29083.</title>
        <authorList>
            <consortium name="The Broad Institute Genome Sequencing Platform"/>
            <consortium name="Broad Institute Microbial Sequencing Center"/>
            <person name="Fischbach M."/>
            <person name="Godfrey P."/>
            <person name="Ward D."/>
            <person name="Young S."/>
            <person name="Zeng Q."/>
            <person name="Koehrsen M."/>
            <person name="Alvarado L."/>
            <person name="Berlin A.M."/>
            <person name="Bochicchio J."/>
            <person name="Borenstein D."/>
            <person name="Chapman S.B."/>
            <person name="Chen Z."/>
            <person name="Engels R."/>
            <person name="Freedman E."/>
            <person name="Gellesch M."/>
            <person name="Goldberg J."/>
            <person name="Griggs A."/>
            <person name="Gujja S."/>
            <person name="Heilman E.R."/>
            <person name="Heiman D.I."/>
            <person name="Hepburn T.A."/>
            <person name="Howarth C."/>
            <person name="Jen D."/>
            <person name="Larson L."/>
            <person name="Lewis B."/>
            <person name="Mehta T."/>
            <person name="Park D."/>
            <person name="Pearson M."/>
            <person name="Richards J."/>
            <person name="Roberts A."/>
            <person name="Saif S."/>
            <person name="Shea T.D."/>
            <person name="Shenoy N."/>
            <person name="Sisk P."/>
            <person name="Stolte C."/>
            <person name="Sykes S.N."/>
            <person name="Thomson T."/>
            <person name="Walk T."/>
            <person name="White J."/>
            <person name="Yandava C."/>
            <person name="Straight P."/>
            <person name="Clardy J."/>
            <person name="Hung D."/>
            <person name="Kolter R."/>
            <person name="Mekalanos J."/>
            <person name="Walker S."/>
            <person name="Walsh C.T."/>
            <person name="Wieland-Brown L.C."/>
            <person name="Haas B."/>
            <person name="Nusbaum C."/>
            <person name="Birren B."/>
        </authorList>
    </citation>
    <scope>NUCLEOTIDE SEQUENCE [LARGE SCALE GENOMIC DNA]</scope>
    <source>
        <strain evidence="2">ATCC 29083</strain>
    </source>
</reference>
<feature type="compositionally biased region" description="Polar residues" evidence="1">
    <location>
        <begin position="52"/>
        <end position="61"/>
    </location>
</feature>
<evidence type="ECO:0000313" key="3">
    <source>
        <dbReference type="Proteomes" id="UP000002785"/>
    </source>
</evidence>
<dbReference type="Proteomes" id="UP000002785">
    <property type="component" value="Chromosome"/>
</dbReference>
<dbReference type="EMBL" id="CM000951">
    <property type="protein sequence ID" value="EDY55482.1"/>
    <property type="molecule type" value="Genomic_DNA"/>
</dbReference>